<feature type="domain" description="mRNA decay factor PAT1" evidence="8">
    <location>
        <begin position="440"/>
        <end position="789"/>
    </location>
</feature>
<keyword evidence="6" id="KW-0539">Nucleus</keyword>
<dbReference type="PANTHER" id="PTHR21551:SF0">
    <property type="entry name" value="PROTEIN ASSOCIATED WITH TOPO II RELATED-1, ISOFORM A"/>
    <property type="match status" value="1"/>
</dbReference>
<proteinExistence type="inferred from homology"/>
<keyword evidence="5" id="KW-0694">RNA-binding</keyword>
<feature type="region of interest" description="Disordered" evidence="7">
    <location>
        <begin position="57"/>
        <end position="87"/>
    </location>
</feature>
<dbReference type="InterPro" id="IPR039900">
    <property type="entry name" value="Pat1-like"/>
</dbReference>
<reference evidence="9 10" key="1">
    <citation type="journal article" date="2017" name="PLoS Biol.">
        <title>The sea cucumber genome provides insights into morphological evolution and visceral regeneration.</title>
        <authorList>
            <person name="Zhang X."/>
            <person name="Sun L."/>
            <person name="Yuan J."/>
            <person name="Sun Y."/>
            <person name="Gao Y."/>
            <person name="Zhang L."/>
            <person name="Li S."/>
            <person name="Dai H."/>
            <person name="Hamel J.F."/>
            <person name="Liu C."/>
            <person name="Yu Y."/>
            <person name="Liu S."/>
            <person name="Lin W."/>
            <person name="Guo K."/>
            <person name="Jin S."/>
            <person name="Xu P."/>
            <person name="Storey K.B."/>
            <person name="Huan P."/>
            <person name="Zhang T."/>
            <person name="Zhou Y."/>
            <person name="Zhang J."/>
            <person name="Lin C."/>
            <person name="Li X."/>
            <person name="Xing L."/>
            <person name="Huo D."/>
            <person name="Sun M."/>
            <person name="Wang L."/>
            <person name="Mercier A."/>
            <person name="Li F."/>
            <person name="Yang H."/>
            <person name="Xiang J."/>
        </authorList>
    </citation>
    <scope>NUCLEOTIDE SEQUENCE [LARGE SCALE GENOMIC DNA]</scope>
    <source>
        <strain evidence="9">Shaxun</strain>
        <tissue evidence="9">Muscle</tissue>
    </source>
</reference>
<evidence type="ECO:0000256" key="1">
    <source>
        <dbReference type="ARBA" id="ARBA00004123"/>
    </source>
</evidence>
<name>A0A2G8KT75_STIJA</name>
<dbReference type="AlphaFoldDB" id="A0A2G8KT75"/>
<dbReference type="GO" id="GO:0005634">
    <property type="term" value="C:nucleus"/>
    <property type="evidence" value="ECO:0007669"/>
    <property type="project" value="UniProtKB-SubCell"/>
</dbReference>
<dbReference type="GO" id="GO:0003723">
    <property type="term" value="F:RNA binding"/>
    <property type="evidence" value="ECO:0007669"/>
    <property type="project" value="UniProtKB-KW"/>
</dbReference>
<keyword evidence="4" id="KW-0963">Cytoplasm</keyword>
<comment type="caution">
    <text evidence="9">The sequence shown here is derived from an EMBL/GenBank/DDBJ whole genome shotgun (WGS) entry which is preliminary data.</text>
</comment>
<feature type="compositionally biased region" description="Basic and acidic residues" evidence="7">
    <location>
        <begin position="480"/>
        <end position="524"/>
    </location>
</feature>
<dbReference type="GO" id="GO:0033962">
    <property type="term" value="P:P-body assembly"/>
    <property type="evidence" value="ECO:0007669"/>
    <property type="project" value="TreeGrafter"/>
</dbReference>
<dbReference type="InterPro" id="IPR019167">
    <property type="entry name" value="PAT1_dom"/>
</dbReference>
<dbReference type="Pfam" id="PF09770">
    <property type="entry name" value="PAT1"/>
    <property type="match status" value="1"/>
</dbReference>
<evidence type="ECO:0000256" key="5">
    <source>
        <dbReference type="ARBA" id="ARBA00022884"/>
    </source>
</evidence>
<dbReference type="GO" id="GO:0000290">
    <property type="term" value="P:deadenylation-dependent decapping of nuclear-transcribed mRNA"/>
    <property type="evidence" value="ECO:0007669"/>
    <property type="project" value="InterPro"/>
</dbReference>
<evidence type="ECO:0000256" key="6">
    <source>
        <dbReference type="ARBA" id="ARBA00023242"/>
    </source>
</evidence>
<dbReference type="Proteomes" id="UP000230750">
    <property type="component" value="Unassembled WGS sequence"/>
</dbReference>
<evidence type="ECO:0000256" key="7">
    <source>
        <dbReference type="SAM" id="MobiDB-lite"/>
    </source>
</evidence>
<organism evidence="9 10">
    <name type="scientific">Stichopus japonicus</name>
    <name type="common">Sea cucumber</name>
    <dbReference type="NCBI Taxonomy" id="307972"/>
    <lineage>
        <taxon>Eukaryota</taxon>
        <taxon>Metazoa</taxon>
        <taxon>Echinodermata</taxon>
        <taxon>Eleutherozoa</taxon>
        <taxon>Echinozoa</taxon>
        <taxon>Holothuroidea</taxon>
        <taxon>Aspidochirotacea</taxon>
        <taxon>Aspidochirotida</taxon>
        <taxon>Stichopodidae</taxon>
        <taxon>Apostichopus</taxon>
    </lineage>
</organism>
<comment type="similarity">
    <text evidence="3">Belongs to the PAT1 family.</text>
</comment>
<gene>
    <name evidence="9" type="ORF">BSL78_11956</name>
</gene>
<feature type="region of interest" description="Disordered" evidence="7">
    <location>
        <begin position="392"/>
        <end position="436"/>
    </location>
</feature>
<evidence type="ECO:0000313" key="10">
    <source>
        <dbReference type="Proteomes" id="UP000230750"/>
    </source>
</evidence>
<sequence length="838" mass="93289">MRNRPLAMPLDEGPEDVNVFKGKDYNDLNDETFGLEDEDFGDEAWELTHEKLAFNFDQQMGRPEEDQGVTSKLMMEGDPSDTDKGPLEEDLEKSITQLVLDDEDDDEMFDIPTKSTSSSQPIKIQFADSNLTNLFGPGSPPSLYDPNLMSQSAKENIWGAAHVEKAKTKSAEDSLKALLHIGGGQGKTGGDSAWTDPSILQAVPGPGHMPAKVMTLEEIEQGVNHEATANSAAQPQPIGTPPRGQNIPMGTPQRGMQNQMPGGVPEMVRYWTQKLHQIMGGRVSPTEISKLIVHMHQTSGRISPDYLHQVLIKRASVRSPMVNSPNFAPGTRPNMMPRSPFMPMPYPNQGRVPTHPHQGSPMGRGHAMGISPMGRGYPGTPHPSFGLTPMHPRIPPVRPSTDPGPARRQWIRTPQRGRPDGRYPRPGRDQCQPPGDEYANLMTQREKDWVIRIQMLQLQTENPMISDYYYQIMLQRRQTKLKEGDKGSDEKKSLGDEKFGRGDADERRGKRDGEDKKNKLEPRVYKPAQFEGALGRVTSSSVNNPRQLIDVHSIRHEEEEDASKAKDHGKKRKILLSIERMYDVFLKADDVAIQLNGLPESDTGALLEKRQQLLNDLYKSLQLEEEPTEDCSSHEVLLQILSVRKGRKLLARLLPLLSHQQGSLIVDVVALHLLTVLKRESADIKKGASEGVPQEETLPILFQSMANIINCKTMAEVLGMAKNMTENTPLPQQGLPNVTGAIQHKFGLSVILCALSRAEALFSSTTAKDLDPAIIQEWAQCVDVFANAICEMPNTSIAEPLLKFPQSLEHFKHFVSKQSFTVLEGKLRPITEEEERPS</sequence>
<evidence type="ECO:0000313" key="9">
    <source>
        <dbReference type="EMBL" id="PIK51165.1"/>
    </source>
</evidence>
<evidence type="ECO:0000256" key="4">
    <source>
        <dbReference type="ARBA" id="ARBA00022490"/>
    </source>
</evidence>
<protein>
    <recommendedName>
        <fullName evidence="8">mRNA decay factor PAT1 domain-containing protein</fullName>
    </recommendedName>
</protein>
<keyword evidence="10" id="KW-1185">Reference proteome</keyword>
<feature type="region of interest" description="Disordered" evidence="7">
    <location>
        <begin position="480"/>
        <end position="525"/>
    </location>
</feature>
<dbReference type="STRING" id="307972.A0A2G8KT75"/>
<dbReference type="GO" id="GO:0000932">
    <property type="term" value="C:P-body"/>
    <property type="evidence" value="ECO:0007669"/>
    <property type="project" value="UniProtKB-SubCell"/>
</dbReference>
<comment type="subcellular location">
    <subcellularLocation>
        <location evidence="2">Cytoplasm</location>
        <location evidence="2">P-body</location>
    </subcellularLocation>
    <subcellularLocation>
        <location evidence="1">Nucleus</location>
    </subcellularLocation>
</comment>
<evidence type="ECO:0000256" key="2">
    <source>
        <dbReference type="ARBA" id="ARBA00004201"/>
    </source>
</evidence>
<dbReference type="PANTHER" id="PTHR21551">
    <property type="entry name" value="TOPOISOMERASE II-ASSOCIATED PROTEIN PAT1"/>
    <property type="match status" value="1"/>
</dbReference>
<dbReference type="OrthoDB" id="74835at2759"/>
<feature type="compositionally biased region" description="Basic and acidic residues" evidence="7">
    <location>
        <begin position="417"/>
        <end position="428"/>
    </location>
</feature>
<evidence type="ECO:0000256" key="3">
    <source>
        <dbReference type="ARBA" id="ARBA00009138"/>
    </source>
</evidence>
<dbReference type="EMBL" id="MRZV01000386">
    <property type="protein sequence ID" value="PIK51165.1"/>
    <property type="molecule type" value="Genomic_DNA"/>
</dbReference>
<evidence type="ECO:0000259" key="8">
    <source>
        <dbReference type="Pfam" id="PF09770"/>
    </source>
</evidence>
<accession>A0A2G8KT75</accession>